<feature type="region of interest" description="Disordered" evidence="1">
    <location>
        <begin position="67"/>
        <end position="86"/>
    </location>
</feature>
<evidence type="ECO:0000313" key="2">
    <source>
        <dbReference type="EMBL" id="CAI0466949.1"/>
    </source>
</evidence>
<reference evidence="2" key="1">
    <citation type="submission" date="2022-08" db="EMBL/GenBank/DDBJ databases">
        <authorList>
            <person name="Gutierrez-Valencia J."/>
        </authorList>
    </citation>
    <scope>NUCLEOTIDE SEQUENCE</scope>
</reference>
<gene>
    <name evidence="2" type="ORF">LITE_LOCUS37252</name>
</gene>
<sequence length="102" mass="10937">GVAAPAPIGACRYLQCVTLSPRVHHYFAIDLQIYTSSFTFLLATFAGDGNDGDKEWAHAETVDLPEAEEEVHLTDPLPPSLPPPSLPKPAIAALSLLQDSEI</sequence>
<feature type="non-terminal residue" evidence="2">
    <location>
        <position position="1"/>
    </location>
</feature>
<dbReference type="Proteomes" id="UP001154282">
    <property type="component" value="Unassembled WGS sequence"/>
</dbReference>
<name>A0AAV0P7D3_9ROSI</name>
<evidence type="ECO:0000313" key="3">
    <source>
        <dbReference type="Proteomes" id="UP001154282"/>
    </source>
</evidence>
<evidence type="ECO:0000256" key="1">
    <source>
        <dbReference type="SAM" id="MobiDB-lite"/>
    </source>
</evidence>
<dbReference type="AlphaFoldDB" id="A0AAV0P7D3"/>
<accession>A0AAV0P7D3</accession>
<organism evidence="2 3">
    <name type="scientific">Linum tenue</name>
    <dbReference type="NCBI Taxonomy" id="586396"/>
    <lineage>
        <taxon>Eukaryota</taxon>
        <taxon>Viridiplantae</taxon>
        <taxon>Streptophyta</taxon>
        <taxon>Embryophyta</taxon>
        <taxon>Tracheophyta</taxon>
        <taxon>Spermatophyta</taxon>
        <taxon>Magnoliopsida</taxon>
        <taxon>eudicotyledons</taxon>
        <taxon>Gunneridae</taxon>
        <taxon>Pentapetalae</taxon>
        <taxon>rosids</taxon>
        <taxon>fabids</taxon>
        <taxon>Malpighiales</taxon>
        <taxon>Linaceae</taxon>
        <taxon>Linum</taxon>
    </lineage>
</organism>
<protein>
    <submittedName>
        <fullName evidence="2">Uncharacterized protein</fullName>
    </submittedName>
</protein>
<comment type="caution">
    <text evidence="2">The sequence shown here is derived from an EMBL/GenBank/DDBJ whole genome shotgun (WGS) entry which is preliminary data.</text>
</comment>
<feature type="compositionally biased region" description="Pro residues" evidence="1">
    <location>
        <begin position="76"/>
        <end position="86"/>
    </location>
</feature>
<dbReference type="EMBL" id="CAMGYJ010000008">
    <property type="protein sequence ID" value="CAI0466949.1"/>
    <property type="molecule type" value="Genomic_DNA"/>
</dbReference>
<keyword evidence="3" id="KW-1185">Reference proteome</keyword>
<proteinExistence type="predicted"/>